<keyword evidence="3" id="KW-1185">Reference proteome</keyword>
<organism evidence="1 4">
    <name type="scientific">Ustilaginoidea virens</name>
    <name type="common">Rice false smut fungus</name>
    <name type="synonym">Villosiclava virens</name>
    <dbReference type="NCBI Taxonomy" id="1159556"/>
    <lineage>
        <taxon>Eukaryota</taxon>
        <taxon>Fungi</taxon>
        <taxon>Dikarya</taxon>
        <taxon>Ascomycota</taxon>
        <taxon>Pezizomycotina</taxon>
        <taxon>Sordariomycetes</taxon>
        <taxon>Hypocreomycetidae</taxon>
        <taxon>Hypocreales</taxon>
        <taxon>Clavicipitaceae</taxon>
        <taxon>Ustilaginoidea</taxon>
    </lineage>
</organism>
<dbReference type="Proteomes" id="UP000054053">
    <property type="component" value="Unassembled WGS sequence"/>
</dbReference>
<gene>
    <name evidence="2" type="ORF">UV8b_02490</name>
    <name evidence="1" type="ORF">UVI_02039930</name>
</gene>
<dbReference type="PANTHER" id="PTHR36142:SF5">
    <property type="entry name" value="METALLO-BETA-LACTAMASE DOMAIN-CONTAINING PROTEIN"/>
    <property type="match status" value="1"/>
</dbReference>
<dbReference type="HOGENOM" id="CLU_047435_2_0_1"/>
<sequence>MALTIRKLNGDASFLLTLEPIELGLLGAATSPEPFRILLDPCLTAPPGRPDAKLSSSKRDAPYPATLENLPEPDVIIISSNRGDHCNESTLRYFAHRGAQSLVLAEPTAARTIKNWRYFEQGRVLSLLPWQDPRRTGQDNAIRMPIPARVIGGNEGMVTVAFITRKRDRKRLHSAIGITYRPASSGPAVSRRPTSTIISKPSAAAPSLASQTGSLARLGRLDSPTLPPLPAFKPLASPSIPDLRTIRTSRSMASLSPHARDRGVSVIFSPHGIPYTGVEPYATSHLLAEAALPLTALLHCFDTVSRPWWLGGDLTTGFDNGQEIIAKLGARAWVSTYDGDKGVTGLTARFTRHKKYSRDDVRQLVQGTADAGAAGHKSTAQNNNKMIERRTEVLSLSIGEDVTLTSEGIWATDQVPITDSTRLSIRHVSEHFCQWQGDAATFKKSQTRPISVTV</sequence>
<dbReference type="GeneID" id="66063268"/>
<dbReference type="AlphaFoldDB" id="A0A063BS61"/>
<dbReference type="PANTHER" id="PTHR36142">
    <property type="entry name" value="METALLO-HYDROLASE/OXIDOREDUCTASE SUPERFAMILY PROTEIN"/>
    <property type="match status" value="1"/>
</dbReference>
<dbReference type="RefSeq" id="XP_042995922.1">
    <property type="nucleotide sequence ID" value="XM_043139988.1"/>
</dbReference>
<dbReference type="InterPro" id="IPR036866">
    <property type="entry name" value="RibonucZ/Hydroxyglut_hydro"/>
</dbReference>
<evidence type="ECO:0000313" key="1">
    <source>
        <dbReference type="EMBL" id="GAO16098.1"/>
    </source>
</evidence>
<evidence type="ECO:0000313" key="2">
    <source>
        <dbReference type="EMBL" id="QUC18249.1"/>
    </source>
</evidence>
<accession>A0A063BS61</accession>
<dbReference type="STRING" id="1159556.A0A063BS61"/>
<reference evidence="1" key="1">
    <citation type="journal article" date="2016" name="Genome Announc.">
        <title>Genome Sequence of Ustilaginoidea virens IPU010, a Rice Pathogenic Fungus Causing False Smut.</title>
        <authorList>
            <person name="Kumagai T."/>
            <person name="Ishii T."/>
            <person name="Terai G."/>
            <person name="Umemura M."/>
            <person name="Machida M."/>
            <person name="Asai K."/>
        </authorList>
    </citation>
    <scope>NUCLEOTIDE SEQUENCE [LARGE SCALE GENOMIC DNA]</scope>
    <source>
        <strain evidence="1">IPU010</strain>
    </source>
</reference>
<dbReference type="KEGG" id="uvi:66063268"/>
<reference evidence="2" key="3">
    <citation type="submission" date="2020-03" db="EMBL/GenBank/DDBJ databases">
        <title>A mixture of massive structural variations and highly conserved coding sequences in Ustilaginoidea virens genome.</title>
        <authorList>
            <person name="Zhang K."/>
            <person name="Zhao Z."/>
            <person name="Zhang Z."/>
            <person name="Li Y."/>
            <person name="Hsiang T."/>
            <person name="Sun W."/>
        </authorList>
    </citation>
    <scope>NUCLEOTIDE SEQUENCE</scope>
    <source>
        <strain evidence="2">UV-8b</strain>
    </source>
</reference>
<dbReference type="Proteomes" id="UP000027002">
    <property type="component" value="Chromosome 2"/>
</dbReference>
<evidence type="ECO:0000313" key="4">
    <source>
        <dbReference type="Proteomes" id="UP000054053"/>
    </source>
</evidence>
<evidence type="ECO:0008006" key="5">
    <source>
        <dbReference type="Google" id="ProtNLM"/>
    </source>
</evidence>
<reference evidence="4" key="2">
    <citation type="journal article" date="2016" name="Genome Announc.">
        <title>Genome sequence of Ustilaginoidea virens IPU010, a rice pathogenic fungus causing false smut.</title>
        <authorList>
            <person name="Kumagai T."/>
            <person name="Ishii T."/>
            <person name="Terai G."/>
            <person name="Umemura M."/>
            <person name="Machida M."/>
            <person name="Asai K."/>
        </authorList>
    </citation>
    <scope>NUCLEOTIDE SEQUENCE [LARGE SCALE GENOMIC DNA]</scope>
    <source>
        <strain evidence="4">IPU010</strain>
    </source>
</reference>
<dbReference type="Gene3D" id="3.60.15.10">
    <property type="entry name" value="Ribonuclease Z/Hydroxyacylglutathione hydrolase-like"/>
    <property type="match status" value="1"/>
</dbReference>
<dbReference type="OrthoDB" id="332863at2759"/>
<dbReference type="EMBL" id="CP072754">
    <property type="protein sequence ID" value="QUC18249.1"/>
    <property type="molecule type" value="Genomic_DNA"/>
</dbReference>
<dbReference type="EMBL" id="BBTG02000022">
    <property type="protein sequence ID" value="GAO16098.1"/>
    <property type="molecule type" value="Genomic_DNA"/>
</dbReference>
<proteinExistence type="predicted"/>
<name>A0A063BS61_USTVR</name>
<protein>
    <recommendedName>
        <fullName evidence="5">Metallo-beta-lactamase domain-containing protein</fullName>
    </recommendedName>
</protein>
<evidence type="ECO:0000313" key="3">
    <source>
        <dbReference type="Proteomes" id="UP000027002"/>
    </source>
</evidence>